<dbReference type="GO" id="GO:0008615">
    <property type="term" value="P:pyridoxine biosynthetic process"/>
    <property type="evidence" value="ECO:0007669"/>
    <property type="project" value="UniProtKB-UniRule"/>
</dbReference>
<name>A0A1M6FWX1_9FLAO</name>
<dbReference type="OrthoDB" id="9806590at2"/>
<dbReference type="InterPro" id="IPR013785">
    <property type="entry name" value="Aldolase_TIM"/>
</dbReference>
<keyword evidence="1 4" id="KW-0963">Cytoplasm</keyword>
<dbReference type="CDD" id="cd00003">
    <property type="entry name" value="PNPsynthase"/>
    <property type="match status" value="1"/>
</dbReference>
<dbReference type="InterPro" id="IPR036130">
    <property type="entry name" value="Pyridoxine-5'_phos_synth"/>
</dbReference>
<dbReference type="NCBIfam" id="NF003626">
    <property type="entry name" value="PRK05265.1-4"/>
    <property type="match status" value="1"/>
</dbReference>
<dbReference type="EC" id="2.6.99.2" evidence="4 5"/>
<dbReference type="AlphaFoldDB" id="A0A1M6FWX1"/>
<feature type="binding site" evidence="4">
    <location>
        <position position="100"/>
    </location>
    <ligand>
        <name>1-deoxy-D-xylulose 5-phosphate</name>
        <dbReference type="ChEBI" id="CHEBI:57792"/>
    </ligand>
</feature>
<dbReference type="Gene3D" id="3.20.20.70">
    <property type="entry name" value="Aldolase class I"/>
    <property type="match status" value="1"/>
</dbReference>
<dbReference type="Pfam" id="PF03740">
    <property type="entry name" value="PdxJ"/>
    <property type="match status" value="1"/>
</dbReference>
<comment type="catalytic activity">
    <reaction evidence="4">
        <text>3-amino-2-oxopropyl phosphate + 1-deoxy-D-xylulose 5-phosphate = pyridoxine 5'-phosphate + phosphate + 2 H2O + H(+)</text>
        <dbReference type="Rhea" id="RHEA:15265"/>
        <dbReference type="ChEBI" id="CHEBI:15377"/>
        <dbReference type="ChEBI" id="CHEBI:15378"/>
        <dbReference type="ChEBI" id="CHEBI:43474"/>
        <dbReference type="ChEBI" id="CHEBI:57279"/>
        <dbReference type="ChEBI" id="CHEBI:57792"/>
        <dbReference type="ChEBI" id="CHEBI:58589"/>
        <dbReference type="EC" id="2.6.99.2"/>
    </reaction>
</comment>
<gene>
    <name evidence="4" type="primary">pdxJ</name>
    <name evidence="6" type="ORF">SAMN05444337_1349</name>
</gene>
<dbReference type="EMBL" id="FQZH01000001">
    <property type="protein sequence ID" value="SHJ02174.1"/>
    <property type="molecule type" value="Genomic_DNA"/>
</dbReference>
<comment type="function">
    <text evidence="4">Catalyzes the complicated ring closure reaction between the two acyclic compounds 1-deoxy-D-xylulose-5-phosphate (DXP) and 3-amino-2-oxopropyl phosphate (1-amino-acetone-3-phosphate or AAP) to form pyridoxine 5'-phosphate (PNP) and inorganic phosphate.</text>
</comment>
<proteinExistence type="inferred from homology"/>
<evidence type="ECO:0000256" key="3">
    <source>
        <dbReference type="ARBA" id="ARBA00023096"/>
    </source>
</evidence>
<protein>
    <recommendedName>
        <fullName evidence="4 5">Pyridoxine 5'-phosphate synthase</fullName>
        <shortName evidence="4">PNP synthase</shortName>
        <ecNumber evidence="4 5">2.6.99.2</ecNumber>
    </recommendedName>
</protein>
<dbReference type="HAMAP" id="MF_00279">
    <property type="entry name" value="PdxJ"/>
    <property type="match status" value="1"/>
</dbReference>
<evidence type="ECO:0000256" key="2">
    <source>
        <dbReference type="ARBA" id="ARBA00022679"/>
    </source>
</evidence>
<dbReference type="GO" id="GO:0033856">
    <property type="term" value="F:pyridoxine 5'-phosphate synthase activity"/>
    <property type="evidence" value="ECO:0007669"/>
    <property type="project" value="UniProtKB-UniRule"/>
</dbReference>
<dbReference type="FunFam" id="3.20.20.70:FF:000150">
    <property type="entry name" value="Pyridoxine 5'-phosphate synthase"/>
    <property type="match status" value="1"/>
</dbReference>
<evidence type="ECO:0000313" key="6">
    <source>
        <dbReference type="EMBL" id="SHJ02174.1"/>
    </source>
</evidence>
<keyword evidence="7" id="KW-1185">Reference proteome</keyword>
<feature type="binding site" evidence="4">
    <location>
        <position position="191"/>
    </location>
    <ligand>
        <name>3-amino-2-oxopropyl phosphate</name>
        <dbReference type="ChEBI" id="CHEBI:57279"/>
    </ligand>
</feature>
<evidence type="ECO:0000256" key="5">
    <source>
        <dbReference type="NCBIfam" id="TIGR00559"/>
    </source>
</evidence>
<dbReference type="STRING" id="683124.SAMN05444337_1349"/>
<comment type="similarity">
    <text evidence="4">Belongs to the PNP synthase family.</text>
</comment>
<reference evidence="6 7" key="1">
    <citation type="submission" date="2016-11" db="EMBL/GenBank/DDBJ databases">
        <authorList>
            <person name="Jaros S."/>
            <person name="Januszkiewicz K."/>
            <person name="Wedrychowicz H."/>
        </authorList>
    </citation>
    <scope>NUCLEOTIDE SEQUENCE [LARGE SCALE GENOMIC DNA]</scope>
    <source>
        <strain evidence="6 7">DSM 22807</strain>
    </source>
</reference>
<comment type="pathway">
    <text evidence="4">Cofactor biosynthesis; pyridoxine 5'-phosphate biosynthesis; pyridoxine 5'-phosphate from D-erythrose 4-phosphate: step 5/5.</text>
</comment>
<dbReference type="SUPFAM" id="SSF63892">
    <property type="entry name" value="Pyridoxine 5'-phosphate synthase"/>
    <property type="match status" value="1"/>
</dbReference>
<dbReference type="RefSeq" id="WP_072783217.1">
    <property type="nucleotide sequence ID" value="NZ_CP045292.1"/>
</dbReference>
<feature type="binding site" evidence="4">
    <location>
        <begin position="213"/>
        <end position="214"/>
    </location>
    <ligand>
        <name>3-amino-2-oxopropyl phosphate</name>
        <dbReference type="ChEBI" id="CHEBI:57279"/>
    </ligand>
</feature>
<feature type="binding site" evidence="4">
    <location>
        <position position="50"/>
    </location>
    <ligand>
        <name>1-deoxy-D-xylulose 5-phosphate</name>
        <dbReference type="ChEBI" id="CHEBI:57792"/>
    </ligand>
</feature>
<feature type="active site" description="Proton acceptor" evidence="4">
    <location>
        <position position="43"/>
    </location>
</feature>
<dbReference type="UniPathway" id="UPA00244">
    <property type="reaction ID" value="UER00313"/>
</dbReference>
<keyword evidence="3 4" id="KW-0664">Pyridoxine biosynthesis</keyword>
<organism evidence="6 7">
    <name type="scientific">Flavobacterium haoranii</name>
    <dbReference type="NCBI Taxonomy" id="683124"/>
    <lineage>
        <taxon>Bacteria</taxon>
        <taxon>Pseudomonadati</taxon>
        <taxon>Bacteroidota</taxon>
        <taxon>Flavobacteriia</taxon>
        <taxon>Flavobacteriales</taxon>
        <taxon>Flavobacteriaceae</taxon>
        <taxon>Flavobacterium</taxon>
    </lineage>
</organism>
<evidence type="ECO:0000256" key="4">
    <source>
        <dbReference type="HAMAP-Rule" id="MF_00279"/>
    </source>
</evidence>
<dbReference type="InterPro" id="IPR004569">
    <property type="entry name" value="PyrdxlP_synth_PdxJ"/>
</dbReference>
<feature type="binding site" evidence="4">
    <location>
        <position position="7"/>
    </location>
    <ligand>
        <name>3-amino-2-oxopropyl phosphate</name>
        <dbReference type="ChEBI" id="CHEBI:57279"/>
    </ligand>
</feature>
<comment type="subunit">
    <text evidence="4">Homooctamer; tetramer of dimers.</text>
</comment>
<feature type="active site" description="Proton donor" evidence="4">
    <location>
        <position position="190"/>
    </location>
</feature>
<keyword evidence="2 4" id="KW-0808">Transferase</keyword>
<sequence>MTKLSVNINKIATLRNSRGGDVPNLLQVAKDVQKFGAEGVTVHPRPDERHIRYQDARDLSSVVYTEYNIEGNPQHNFIDLVLECKPTQVTLVPDAIGALTSNAGWDTIKNQAYLKEVIAEFKRNNIRTSIFVDPIIEMVEGAKETGTDRIELYTESFAHEYGLGNEKGVEPYVKAAIKANELNLGINAGHDLSLDNIKFFKDNIPGLLEVSIGHALISEALYLGLENTVNMYLQRLK</sequence>
<evidence type="ECO:0000256" key="1">
    <source>
        <dbReference type="ARBA" id="ARBA00022490"/>
    </source>
</evidence>
<dbReference type="PANTHER" id="PTHR30456">
    <property type="entry name" value="PYRIDOXINE 5'-PHOSPHATE SYNTHASE"/>
    <property type="match status" value="1"/>
</dbReference>
<dbReference type="PANTHER" id="PTHR30456:SF0">
    <property type="entry name" value="PYRIDOXINE 5'-PHOSPHATE SYNTHASE"/>
    <property type="match status" value="1"/>
</dbReference>
<feature type="site" description="Transition state stabilizer" evidence="4">
    <location>
        <position position="151"/>
    </location>
</feature>
<comment type="subcellular location">
    <subcellularLocation>
        <location evidence="4">Cytoplasm</location>
    </subcellularLocation>
</comment>
<feature type="binding site" evidence="4">
    <location>
        <position position="45"/>
    </location>
    <ligand>
        <name>1-deoxy-D-xylulose 5-phosphate</name>
        <dbReference type="ChEBI" id="CHEBI:57792"/>
    </ligand>
</feature>
<feature type="active site" description="Proton acceptor" evidence="4">
    <location>
        <position position="70"/>
    </location>
</feature>
<dbReference type="Proteomes" id="UP000184232">
    <property type="component" value="Unassembled WGS sequence"/>
</dbReference>
<dbReference type="NCBIfam" id="TIGR00559">
    <property type="entry name" value="pdxJ"/>
    <property type="match status" value="1"/>
</dbReference>
<feature type="binding site" evidence="4">
    <location>
        <position position="18"/>
    </location>
    <ligand>
        <name>3-amino-2-oxopropyl phosphate</name>
        <dbReference type="ChEBI" id="CHEBI:57279"/>
    </ligand>
</feature>
<dbReference type="GO" id="GO:0005829">
    <property type="term" value="C:cytosol"/>
    <property type="evidence" value="ECO:0007669"/>
    <property type="project" value="TreeGrafter"/>
</dbReference>
<evidence type="ECO:0000313" key="7">
    <source>
        <dbReference type="Proteomes" id="UP000184232"/>
    </source>
</evidence>
<accession>A0A1M6FWX1</accession>
<comment type="caution">
    <text evidence="4">Lacks conserved residue(s) required for the propagation of feature annotation.</text>
</comment>